<organism evidence="1">
    <name type="scientific">marine sediment metagenome</name>
    <dbReference type="NCBI Taxonomy" id="412755"/>
    <lineage>
        <taxon>unclassified sequences</taxon>
        <taxon>metagenomes</taxon>
        <taxon>ecological metagenomes</taxon>
    </lineage>
</organism>
<proteinExistence type="predicted"/>
<protein>
    <submittedName>
        <fullName evidence="1">Uncharacterized protein</fullName>
    </submittedName>
</protein>
<dbReference type="AlphaFoldDB" id="A0A0F9P5Q2"/>
<dbReference type="EMBL" id="LAZR01002807">
    <property type="protein sequence ID" value="KKN25384.1"/>
    <property type="molecule type" value="Genomic_DNA"/>
</dbReference>
<comment type="caution">
    <text evidence="1">The sequence shown here is derived from an EMBL/GenBank/DDBJ whole genome shotgun (WGS) entry which is preliminary data.</text>
</comment>
<accession>A0A0F9P5Q2</accession>
<sequence>MTTEDDAVKILTDCPDAIEITGFQTGKGLGIYGTIWRTWKKGSIKILPNGIQLLRKIRSRYMRCIYIVK</sequence>
<gene>
    <name evidence="1" type="ORF">LCGC14_0885440</name>
</gene>
<reference evidence="1" key="1">
    <citation type="journal article" date="2015" name="Nature">
        <title>Complex archaea that bridge the gap between prokaryotes and eukaryotes.</title>
        <authorList>
            <person name="Spang A."/>
            <person name="Saw J.H."/>
            <person name="Jorgensen S.L."/>
            <person name="Zaremba-Niedzwiedzka K."/>
            <person name="Martijn J."/>
            <person name="Lind A.E."/>
            <person name="van Eijk R."/>
            <person name="Schleper C."/>
            <person name="Guy L."/>
            <person name="Ettema T.J."/>
        </authorList>
    </citation>
    <scope>NUCLEOTIDE SEQUENCE</scope>
</reference>
<name>A0A0F9P5Q2_9ZZZZ</name>
<evidence type="ECO:0000313" key="1">
    <source>
        <dbReference type="EMBL" id="KKN25384.1"/>
    </source>
</evidence>